<dbReference type="RefSeq" id="WP_025414822.1">
    <property type="nucleotide sequence ID" value="NZ_CP007130.1"/>
</dbReference>
<dbReference type="AlphaFoldDB" id="W0RT71"/>
<reference evidence="2 3" key="1">
    <citation type="journal article" date="2014" name="Genome Announc.">
        <title>Genome Sequence and Methylome of Soil Bacterium Gemmatirosa kalamazoonensis KBS708T, a Member of the Rarely Cultivated Gemmatimonadetes Phylum.</title>
        <authorList>
            <person name="Debruyn J.M."/>
            <person name="Radosevich M."/>
            <person name="Wommack K.E."/>
            <person name="Polson S.W."/>
            <person name="Hauser L.J."/>
            <person name="Fawaz M.N."/>
            <person name="Korlach J."/>
            <person name="Tsai Y.C."/>
        </authorList>
    </citation>
    <scope>NUCLEOTIDE SEQUENCE [LARGE SCALE GENOMIC DNA]</scope>
    <source>
        <strain evidence="2 3">KBS708</strain>
        <plasmid evidence="3">Plasmid 2</plasmid>
    </source>
</reference>
<evidence type="ECO:0000256" key="1">
    <source>
        <dbReference type="SAM" id="Phobius"/>
    </source>
</evidence>
<accession>W0RT71</accession>
<keyword evidence="2" id="KW-0614">Plasmid</keyword>
<feature type="transmembrane region" description="Helical" evidence="1">
    <location>
        <begin position="37"/>
        <end position="59"/>
    </location>
</feature>
<keyword evidence="3" id="KW-1185">Reference proteome</keyword>
<proteinExistence type="predicted"/>
<dbReference type="OrthoDB" id="8481632at2"/>
<keyword evidence="1" id="KW-0812">Transmembrane</keyword>
<protein>
    <submittedName>
        <fullName evidence="2">Uncharacterized protein</fullName>
    </submittedName>
</protein>
<keyword evidence="1" id="KW-0472">Membrane</keyword>
<name>W0RT71_9BACT</name>
<sequence>MRTAIVLATVGAALLLFAAWGTLTAAGRRAFDEMAGMIPYGAGALGALLLVVAVAIALVRALRD</sequence>
<dbReference type="HOGENOM" id="CLU_2861357_0_0_0"/>
<evidence type="ECO:0000313" key="2">
    <source>
        <dbReference type="EMBL" id="AHG93520.1"/>
    </source>
</evidence>
<evidence type="ECO:0000313" key="3">
    <source>
        <dbReference type="Proteomes" id="UP000019151"/>
    </source>
</evidence>
<dbReference type="EMBL" id="CP007130">
    <property type="protein sequence ID" value="AHG93520.1"/>
    <property type="molecule type" value="Genomic_DNA"/>
</dbReference>
<dbReference type="InParanoid" id="W0RT71"/>
<keyword evidence="1" id="KW-1133">Transmembrane helix</keyword>
<organism evidence="2 3">
    <name type="scientific">Gemmatirosa kalamazoonensis</name>
    <dbReference type="NCBI Taxonomy" id="861299"/>
    <lineage>
        <taxon>Bacteria</taxon>
        <taxon>Pseudomonadati</taxon>
        <taxon>Gemmatimonadota</taxon>
        <taxon>Gemmatimonadia</taxon>
        <taxon>Gemmatimonadales</taxon>
        <taxon>Gemmatimonadaceae</taxon>
        <taxon>Gemmatirosa</taxon>
    </lineage>
</organism>
<dbReference type="KEGG" id="gba:J421_5985"/>
<gene>
    <name evidence="2" type="ORF">J421_5985</name>
</gene>
<geneLocation type="plasmid" evidence="2 3">
    <name>2</name>
</geneLocation>
<dbReference type="Proteomes" id="UP000019151">
    <property type="component" value="Plasmid 2"/>
</dbReference>